<organism evidence="2 3">
    <name type="scientific">Salvia divinorum</name>
    <name type="common">Maria pastora</name>
    <name type="synonym">Diviner's sage</name>
    <dbReference type="NCBI Taxonomy" id="28513"/>
    <lineage>
        <taxon>Eukaryota</taxon>
        <taxon>Viridiplantae</taxon>
        <taxon>Streptophyta</taxon>
        <taxon>Embryophyta</taxon>
        <taxon>Tracheophyta</taxon>
        <taxon>Spermatophyta</taxon>
        <taxon>Magnoliopsida</taxon>
        <taxon>eudicotyledons</taxon>
        <taxon>Gunneridae</taxon>
        <taxon>Pentapetalae</taxon>
        <taxon>asterids</taxon>
        <taxon>lamiids</taxon>
        <taxon>Lamiales</taxon>
        <taxon>Lamiaceae</taxon>
        <taxon>Nepetoideae</taxon>
        <taxon>Mentheae</taxon>
        <taxon>Salviinae</taxon>
        <taxon>Salvia</taxon>
        <taxon>Salvia subgen. Calosphace</taxon>
    </lineage>
</organism>
<dbReference type="InterPro" id="IPR036047">
    <property type="entry name" value="F-box-like_dom_sf"/>
</dbReference>
<dbReference type="SUPFAM" id="SSF81383">
    <property type="entry name" value="F-box domain"/>
    <property type="match status" value="1"/>
</dbReference>
<dbReference type="InterPro" id="IPR017451">
    <property type="entry name" value="F-box-assoc_interact_dom"/>
</dbReference>
<evidence type="ECO:0000313" key="2">
    <source>
        <dbReference type="EMBL" id="KAL1568076.1"/>
    </source>
</evidence>
<comment type="caution">
    <text evidence="2">The sequence shown here is derived from an EMBL/GenBank/DDBJ whole genome shotgun (WGS) entry which is preliminary data.</text>
</comment>
<dbReference type="EMBL" id="JBEAFC010000002">
    <property type="protein sequence ID" value="KAL1568076.1"/>
    <property type="molecule type" value="Genomic_DNA"/>
</dbReference>
<gene>
    <name evidence="2" type="ORF">AAHA92_03483</name>
</gene>
<reference evidence="2 3" key="1">
    <citation type="submission" date="2024-06" db="EMBL/GenBank/DDBJ databases">
        <title>A chromosome level genome sequence of Diviner's sage (Salvia divinorum).</title>
        <authorList>
            <person name="Ford S.A."/>
            <person name="Ro D.-K."/>
            <person name="Ness R.W."/>
            <person name="Phillips M.A."/>
        </authorList>
    </citation>
    <scope>NUCLEOTIDE SEQUENCE [LARGE SCALE GENOMIC DNA]</scope>
    <source>
        <strain evidence="2">SAF-2024a</strain>
        <tissue evidence="2">Leaf</tissue>
    </source>
</reference>
<dbReference type="AlphaFoldDB" id="A0ABD1ILE0"/>
<dbReference type="InterPro" id="IPR013187">
    <property type="entry name" value="F-box-assoc_dom_typ3"/>
</dbReference>
<dbReference type="PANTHER" id="PTHR31672">
    <property type="entry name" value="BNACNNG10540D PROTEIN"/>
    <property type="match status" value="1"/>
</dbReference>
<evidence type="ECO:0000259" key="1">
    <source>
        <dbReference type="PROSITE" id="PS50181"/>
    </source>
</evidence>
<protein>
    <submittedName>
        <fullName evidence="2">F-box protein</fullName>
    </submittedName>
</protein>
<dbReference type="InterPro" id="IPR001810">
    <property type="entry name" value="F-box_dom"/>
</dbReference>
<dbReference type="InterPro" id="IPR050796">
    <property type="entry name" value="SCF_F-box_component"/>
</dbReference>
<dbReference type="NCBIfam" id="TIGR01640">
    <property type="entry name" value="F_box_assoc_1"/>
    <property type="match status" value="1"/>
</dbReference>
<dbReference type="Pfam" id="PF08268">
    <property type="entry name" value="FBA_3"/>
    <property type="match status" value="1"/>
</dbReference>
<proteinExistence type="predicted"/>
<dbReference type="Pfam" id="PF00646">
    <property type="entry name" value="F-box"/>
    <property type="match status" value="1"/>
</dbReference>
<accession>A0ABD1ILE0</accession>
<dbReference type="Gene3D" id="1.20.1280.50">
    <property type="match status" value="1"/>
</dbReference>
<name>A0ABD1ILE0_SALDI</name>
<dbReference type="Proteomes" id="UP001567538">
    <property type="component" value="Unassembled WGS sequence"/>
</dbReference>
<sequence length="349" mass="39888">MVIMNNDVVTEILLHLPVQSLLRFRSVCKFWADVIDSRYFRKLYTQNNDNNKADDKVYLQFSLSNGQIRVQHNQKSLISDESDHFKGIGVGRVRLHGPVKGLICIECTNLGLPIAICNPLLGQLKHLPLIPNTSCTIICSSVGVGFDGDCKVVQLLSCKTHRCLHTHVYSGRTNSWRELNEHNGVLVDLQLRYDNTIKSACTNGYYAHWRVCRRKEGYACSSEILSFDMKNEAFKTTVLPGEYARSKIFAEDEHSFRRFDIPDALFDNLVGIYELKCEEGKLSWHHVMNVNVPLYGIPRSTSTSVLFEQYMGTFVYDFRARKFVSLLPKRSHIGSRTFEYRGSFVSLNA</sequence>
<dbReference type="SMART" id="SM00256">
    <property type="entry name" value="FBOX"/>
    <property type="match status" value="1"/>
</dbReference>
<evidence type="ECO:0000313" key="3">
    <source>
        <dbReference type="Proteomes" id="UP001567538"/>
    </source>
</evidence>
<dbReference type="PROSITE" id="PS50181">
    <property type="entry name" value="FBOX"/>
    <property type="match status" value="1"/>
</dbReference>
<keyword evidence="3" id="KW-1185">Reference proteome</keyword>
<dbReference type="CDD" id="cd22157">
    <property type="entry name" value="F-box_AtFBW1-like"/>
    <property type="match status" value="1"/>
</dbReference>
<feature type="domain" description="F-box" evidence="1">
    <location>
        <begin position="1"/>
        <end position="43"/>
    </location>
</feature>